<dbReference type="PANTHER" id="PTHR30446">
    <property type="entry name" value="RECOMBINATION PROTEIN RECR"/>
    <property type="match status" value="1"/>
</dbReference>
<keyword evidence="5 7" id="KW-0233">DNA recombination</keyword>
<dbReference type="Gene3D" id="3.30.60.80">
    <property type="match status" value="1"/>
</dbReference>
<keyword evidence="1 7" id="KW-0479">Metal-binding</keyword>
<dbReference type="PROSITE" id="PS50880">
    <property type="entry name" value="TOPRIM"/>
    <property type="match status" value="1"/>
</dbReference>
<feature type="zinc finger region" description="C4-type" evidence="7">
    <location>
        <begin position="58"/>
        <end position="73"/>
    </location>
</feature>
<dbReference type="InterPro" id="IPR023627">
    <property type="entry name" value="Rcmb_RecR"/>
</dbReference>
<gene>
    <name evidence="7 9" type="primary">recR</name>
    <name evidence="9" type="ORF">FHK87_17430</name>
</gene>
<dbReference type="Gene3D" id="1.10.8.420">
    <property type="entry name" value="RecR Domain 1"/>
    <property type="match status" value="1"/>
</dbReference>
<organism evidence="9 10">
    <name type="scientific">Aquimarina algicola</name>
    <dbReference type="NCBI Taxonomy" id="2589995"/>
    <lineage>
        <taxon>Bacteria</taxon>
        <taxon>Pseudomonadati</taxon>
        <taxon>Bacteroidota</taxon>
        <taxon>Flavobacteriia</taxon>
        <taxon>Flavobacteriales</taxon>
        <taxon>Flavobacteriaceae</taxon>
        <taxon>Aquimarina</taxon>
    </lineage>
</organism>
<accession>A0A504JCR8</accession>
<dbReference type="GO" id="GO:0003677">
    <property type="term" value="F:DNA binding"/>
    <property type="evidence" value="ECO:0007669"/>
    <property type="project" value="UniProtKB-UniRule"/>
</dbReference>
<sequence>MEFSSKLLENAVYEMSQLPGIGKRTALRLVLHLLRQPKNQTAQLVNALETLREDIKFCSNCHSISDTEICDICSNPARNKNIICVVEDIRDVMAIESTGQYRGLYHVLGGKISPLDGIGPQELTINSLVEKVKSGKVEELIFALSATMEGDTTNFYIYKQLEGIEVKTSTIARGIGVNDELEYADEVTLGRSILNRIPFENALKSS</sequence>
<keyword evidence="2 7" id="KW-0227">DNA damage</keyword>
<dbReference type="Proteomes" id="UP000315540">
    <property type="component" value="Unassembled WGS sequence"/>
</dbReference>
<dbReference type="PANTHER" id="PTHR30446:SF0">
    <property type="entry name" value="RECOMBINATION PROTEIN RECR"/>
    <property type="match status" value="1"/>
</dbReference>
<dbReference type="SMART" id="SM00493">
    <property type="entry name" value="TOPRIM"/>
    <property type="match status" value="1"/>
</dbReference>
<dbReference type="PROSITE" id="PS01300">
    <property type="entry name" value="RECR"/>
    <property type="match status" value="1"/>
</dbReference>
<dbReference type="Pfam" id="PF21175">
    <property type="entry name" value="RecR_C"/>
    <property type="match status" value="1"/>
</dbReference>
<keyword evidence="6 7" id="KW-0234">DNA repair</keyword>
<dbReference type="Pfam" id="PF02132">
    <property type="entry name" value="RecR_ZnF"/>
    <property type="match status" value="1"/>
</dbReference>
<evidence type="ECO:0000256" key="5">
    <source>
        <dbReference type="ARBA" id="ARBA00023172"/>
    </source>
</evidence>
<dbReference type="EMBL" id="VFWZ01000005">
    <property type="protein sequence ID" value="TPN84709.1"/>
    <property type="molecule type" value="Genomic_DNA"/>
</dbReference>
<keyword evidence="10" id="KW-1185">Reference proteome</keyword>
<dbReference type="InterPro" id="IPR015967">
    <property type="entry name" value="Rcmb_RecR_Znf"/>
</dbReference>
<comment type="caution">
    <text evidence="9">The sequence shown here is derived from an EMBL/GenBank/DDBJ whole genome shotgun (WGS) entry which is preliminary data.</text>
</comment>
<comment type="function">
    <text evidence="7">May play a role in DNA repair. It seems to be involved in an RecBC-independent recombinational process of DNA repair. It may act with RecF and RecO.</text>
</comment>
<evidence type="ECO:0000256" key="7">
    <source>
        <dbReference type="HAMAP-Rule" id="MF_00017"/>
    </source>
</evidence>
<dbReference type="InterPro" id="IPR006171">
    <property type="entry name" value="TOPRIM_dom"/>
</dbReference>
<evidence type="ECO:0000256" key="6">
    <source>
        <dbReference type="ARBA" id="ARBA00023204"/>
    </source>
</evidence>
<dbReference type="InterPro" id="IPR034137">
    <property type="entry name" value="TOPRIM_RecR"/>
</dbReference>
<dbReference type="NCBIfam" id="TIGR00615">
    <property type="entry name" value="recR"/>
    <property type="match status" value="1"/>
</dbReference>
<dbReference type="AlphaFoldDB" id="A0A504JCR8"/>
<evidence type="ECO:0000256" key="2">
    <source>
        <dbReference type="ARBA" id="ARBA00022763"/>
    </source>
</evidence>
<protein>
    <recommendedName>
        <fullName evidence="7">Recombination protein RecR</fullName>
    </recommendedName>
</protein>
<keyword evidence="3 7" id="KW-0863">Zinc-finger</keyword>
<evidence type="ECO:0000256" key="4">
    <source>
        <dbReference type="ARBA" id="ARBA00022833"/>
    </source>
</evidence>
<evidence type="ECO:0000256" key="1">
    <source>
        <dbReference type="ARBA" id="ARBA00022723"/>
    </source>
</evidence>
<name>A0A504JCR8_9FLAO</name>
<dbReference type="InterPro" id="IPR000093">
    <property type="entry name" value="DNA_Rcmb_RecR"/>
</dbReference>
<dbReference type="Gene3D" id="3.40.1360.10">
    <property type="match status" value="1"/>
</dbReference>
<feature type="domain" description="Toprim" evidence="8">
    <location>
        <begin position="81"/>
        <end position="176"/>
    </location>
</feature>
<dbReference type="CDD" id="cd01025">
    <property type="entry name" value="TOPRIM_recR"/>
    <property type="match status" value="1"/>
</dbReference>
<evidence type="ECO:0000313" key="9">
    <source>
        <dbReference type="EMBL" id="TPN84709.1"/>
    </source>
</evidence>
<evidence type="ECO:0000259" key="8">
    <source>
        <dbReference type="PROSITE" id="PS50880"/>
    </source>
</evidence>
<dbReference type="RefSeq" id="WP_140595043.1">
    <property type="nucleotide sequence ID" value="NZ_VFWZ01000005.1"/>
</dbReference>
<dbReference type="OrthoDB" id="9802672at2"/>
<comment type="similarity">
    <text evidence="7">Belongs to the RecR family.</text>
</comment>
<keyword evidence="4 7" id="KW-0862">Zinc</keyword>
<dbReference type="GO" id="GO:0008270">
    <property type="term" value="F:zinc ion binding"/>
    <property type="evidence" value="ECO:0007669"/>
    <property type="project" value="UniProtKB-KW"/>
</dbReference>
<dbReference type="HAMAP" id="MF_00017">
    <property type="entry name" value="RecR"/>
    <property type="match status" value="1"/>
</dbReference>
<dbReference type="Pfam" id="PF21176">
    <property type="entry name" value="RecR_HhH"/>
    <property type="match status" value="1"/>
</dbReference>
<proteinExistence type="inferred from homology"/>
<dbReference type="SUPFAM" id="SSF111304">
    <property type="entry name" value="Recombination protein RecR"/>
    <property type="match status" value="1"/>
</dbReference>
<dbReference type="GO" id="GO:0006281">
    <property type="term" value="P:DNA repair"/>
    <property type="evidence" value="ECO:0007669"/>
    <property type="project" value="UniProtKB-UniRule"/>
</dbReference>
<dbReference type="GO" id="GO:0006310">
    <property type="term" value="P:DNA recombination"/>
    <property type="evidence" value="ECO:0007669"/>
    <property type="project" value="UniProtKB-UniRule"/>
</dbReference>
<dbReference type="Pfam" id="PF13662">
    <property type="entry name" value="Toprim_4"/>
    <property type="match status" value="1"/>
</dbReference>
<evidence type="ECO:0000313" key="10">
    <source>
        <dbReference type="Proteomes" id="UP000315540"/>
    </source>
</evidence>
<evidence type="ECO:0000256" key="3">
    <source>
        <dbReference type="ARBA" id="ARBA00022771"/>
    </source>
</evidence>
<reference evidence="9 10" key="1">
    <citation type="submission" date="2019-06" db="EMBL/GenBank/DDBJ databases">
        <authorList>
            <person name="Meng X."/>
        </authorList>
    </citation>
    <scope>NUCLEOTIDE SEQUENCE [LARGE SCALE GENOMIC DNA]</scope>
    <source>
        <strain evidence="9 10">M625</strain>
    </source>
</reference>